<keyword evidence="3 8" id="KW-0812">Transmembrane</keyword>
<dbReference type="GO" id="GO:0050909">
    <property type="term" value="P:sensory perception of taste"/>
    <property type="evidence" value="ECO:0007669"/>
    <property type="project" value="InterPro"/>
</dbReference>
<dbReference type="EMBL" id="KQ976455">
    <property type="protein sequence ID" value="KYM85033.1"/>
    <property type="molecule type" value="Genomic_DNA"/>
</dbReference>
<dbReference type="GO" id="GO:0030424">
    <property type="term" value="C:axon"/>
    <property type="evidence" value="ECO:0007669"/>
    <property type="project" value="TreeGrafter"/>
</dbReference>
<proteinExistence type="inferred from homology"/>
<keyword evidence="7 8" id="KW-0807">Transducer</keyword>
<dbReference type="GO" id="GO:0007635">
    <property type="term" value="P:chemosensory behavior"/>
    <property type="evidence" value="ECO:0007669"/>
    <property type="project" value="TreeGrafter"/>
</dbReference>
<dbReference type="PANTHER" id="PTHR21143">
    <property type="entry name" value="INVERTEBRATE GUSTATORY RECEPTOR"/>
    <property type="match status" value="1"/>
</dbReference>
<evidence type="ECO:0000256" key="1">
    <source>
        <dbReference type="ARBA" id="ARBA00004651"/>
    </source>
</evidence>
<evidence type="ECO:0000313" key="9">
    <source>
        <dbReference type="EMBL" id="KYM85033.1"/>
    </source>
</evidence>
<gene>
    <name evidence="9" type="ORF">ALC53_04821</name>
</gene>
<keyword evidence="5 8" id="KW-0472">Membrane</keyword>
<evidence type="ECO:0000256" key="8">
    <source>
        <dbReference type="RuleBase" id="RU363108"/>
    </source>
</evidence>
<evidence type="ECO:0000256" key="3">
    <source>
        <dbReference type="ARBA" id="ARBA00022692"/>
    </source>
</evidence>
<feature type="transmembrane region" description="Helical" evidence="8">
    <location>
        <begin position="428"/>
        <end position="454"/>
    </location>
</feature>
<name>A0A195BK55_9HYME</name>
<feature type="transmembrane region" description="Helical" evidence="8">
    <location>
        <begin position="79"/>
        <end position="97"/>
    </location>
</feature>
<feature type="transmembrane region" description="Helical" evidence="8">
    <location>
        <begin position="164"/>
        <end position="188"/>
    </location>
</feature>
<evidence type="ECO:0000256" key="4">
    <source>
        <dbReference type="ARBA" id="ARBA00022989"/>
    </source>
</evidence>
<accession>A0A195BK55</accession>
<keyword evidence="2 8" id="KW-1003">Cell membrane</keyword>
<evidence type="ECO:0000256" key="2">
    <source>
        <dbReference type="ARBA" id="ARBA00022475"/>
    </source>
</evidence>
<comment type="function">
    <text evidence="8">Gustatory receptor which mediates acceptance or avoidance behavior, depending on its substrates.</text>
</comment>
<dbReference type="PANTHER" id="PTHR21143:SF133">
    <property type="entry name" value="GUSTATORY AND PHEROMONE RECEPTOR 32A-RELATED"/>
    <property type="match status" value="1"/>
</dbReference>
<sequence length="521" mass="61670">MKLFARPKCFSEAIALVTNLNYFLGLRIFEYPHGHSRPILSLIYFLFVFGIYFSGSFNMEEKYYSNLRLMKLEYVLYKIFPHFLAVSIILKMLLGWWHTQKFKACHKKIFEIDETLRRLGLSVNYDRIYFVTIGMITVWIIGSFILSIVAFIHLRIRTDICTTVYIIVCSTYLLTVNSLNIFEFYLFVRFLQIKFKLINRFLCENLINLSTNKIRLGIFELKDYAKIMDVEQQKHIFFSTMIFRRRWRLQRINVLELKKQDQVLSQIESHFPSQLKNHFQRYNPLLKCSERKQLLQIFKQVHLELCKVSKIVCTILGVQVAWEIGTIIMYLSGAFYNLFIRYVMHQHKVKGVPAQTALTLSLCFLNIFRIVFISHICKNAADEGNKIIKIIYAIYGYDADSDMQEEVCLLLLYCYIVKYSKKIRKKKWVTLTLQWSAFFASKCIIDCFYANVFYNYPSKLFQIQQFGIQILQSPVKFSIFGLILDNRLLTMILKSVTIYMVIMVQVSIILESDNSVQDMQF</sequence>
<keyword evidence="4 8" id="KW-1133">Transmembrane helix</keyword>
<protein>
    <recommendedName>
        <fullName evidence="8">Gustatory receptor</fullName>
    </recommendedName>
</protein>
<dbReference type="InterPro" id="IPR013604">
    <property type="entry name" value="7TM_chemorcpt"/>
</dbReference>
<feature type="transmembrane region" description="Helical" evidence="8">
    <location>
        <begin position="311"/>
        <end position="332"/>
    </location>
</feature>
<comment type="similarity">
    <text evidence="8">Belongs to the insect chemoreceptor superfamily. Gustatory receptor (GR) family.</text>
</comment>
<feature type="transmembrane region" description="Helical" evidence="8">
    <location>
        <begin position="128"/>
        <end position="152"/>
    </location>
</feature>
<reference evidence="9 10" key="1">
    <citation type="submission" date="2015-09" db="EMBL/GenBank/DDBJ databases">
        <title>Atta colombica WGS genome.</title>
        <authorList>
            <person name="Nygaard S."/>
            <person name="Hu H."/>
            <person name="Boomsma J."/>
            <person name="Zhang G."/>
        </authorList>
    </citation>
    <scope>NUCLEOTIDE SEQUENCE [LARGE SCALE GENOMIC DNA]</scope>
    <source>
        <strain evidence="9">Treedump-2</strain>
        <tissue evidence="9">Whole body</tissue>
    </source>
</reference>
<dbReference type="Pfam" id="PF08395">
    <property type="entry name" value="7tm_7"/>
    <property type="match status" value="1"/>
</dbReference>
<evidence type="ECO:0000256" key="5">
    <source>
        <dbReference type="ARBA" id="ARBA00023136"/>
    </source>
</evidence>
<comment type="subcellular location">
    <subcellularLocation>
        <location evidence="1 8">Cell membrane</location>
        <topology evidence="1 8">Multi-pass membrane protein</topology>
    </subcellularLocation>
</comment>
<keyword evidence="6 8" id="KW-0675">Receptor</keyword>
<dbReference type="GO" id="GO:0005886">
    <property type="term" value="C:plasma membrane"/>
    <property type="evidence" value="ECO:0007669"/>
    <property type="project" value="UniProtKB-SubCell"/>
</dbReference>
<evidence type="ECO:0000256" key="7">
    <source>
        <dbReference type="ARBA" id="ARBA00023224"/>
    </source>
</evidence>
<feature type="transmembrane region" description="Helical" evidence="8">
    <location>
        <begin position="39"/>
        <end position="59"/>
    </location>
</feature>
<dbReference type="Proteomes" id="UP000078540">
    <property type="component" value="Unassembled WGS sequence"/>
</dbReference>
<dbReference type="AlphaFoldDB" id="A0A195BK55"/>
<dbReference type="GO" id="GO:0008049">
    <property type="term" value="P:male courtship behavior"/>
    <property type="evidence" value="ECO:0007669"/>
    <property type="project" value="TreeGrafter"/>
</dbReference>
<dbReference type="GO" id="GO:0007165">
    <property type="term" value="P:signal transduction"/>
    <property type="evidence" value="ECO:0007669"/>
    <property type="project" value="UniProtKB-KW"/>
</dbReference>
<dbReference type="GO" id="GO:0030425">
    <property type="term" value="C:dendrite"/>
    <property type="evidence" value="ECO:0007669"/>
    <property type="project" value="TreeGrafter"/>
</dbReference>
<dbReference type="STRING" id="520822.A0A195BK55"/>
<dbReference type="GO" id="GO:0043025">
    <property type="term" value="C:neuronal cell body"/>
    <property type="evidence" value="ECO:0007669"/>
    <property type="project" value="TreeGrafter"/>
</dbReference>
<feature type="transmembrane region" description="Helical" evidence="8">
    <location>
        <begin position="491"/>
        <end position="510"/>
    </location>
</feature>
<evidence type="ECO:0000313" key="10">
    <source>
        <dbReference type="Proteomes" id="UP000078540"/>
    </source>
</evidence>
<evidence type="ECO:0000256" key="6">
    <source>
        <dbReference type="ARBA" id="ARBA00023170"/>
    </source>
</evidence>
<organism evidence="9 10">
    <name type="scientific">Atta colombica</name>
    <dbReference type="NCBI Taxonomy" id="520822"/>
    <lineage>
        <taxon>Eukaryota</taxon>
        <taxon>Metazoa</taxon>
        <taxon>Ecdysozoa</taxon>
        <taxon>Arthropoda</taxon>
        <taxon>Hexapoda</taxon>
        <taxon>Insecta</taxon>
        <taxon>Pterygota</taxon>
        <taxon>Neoptera</taxon>
        <taxon>Endopterygota</taxon>
        <taxon>Hymenoptera</taxon>
        <taxon>Apocrita</taxon>
        <taxon>Aculeata</taxon>
        <taxon>Formicoidea</taxon>
        <taxon>Formicidae</taxon>
        <taxon>Myrmicinae</taxon>
        <taxon>Atta</taxon>
    </lineage>
</organism>
<keyword evidence="10" id="KW-1185">Reference proteome</keyword>